<sequence>MTATVCQTRSGSIEMSFARLARALVACALIVGFAAQAQGWPAKPVRLVVGFPPGGLVDAVARQLQPRLQDALGQTVIVDNRGGAGGTLAAVEVARAAPDGHTLLMVFDSYATYPLVYPTLGLDIARDLQPVTQVVRNPLVLVVHPKVEAQDFPGLVRLLKAQPGRLNYASVGPGSSNHLTAEYFKAVSGTFVTHIPYRGGGPARQDLLGGQVEMMFLSTVLAQPYVNAGRLRALAQTGAQRVAAYAEVPTVAESGYPGFEVNSWVGLLAPAGTPRAVIDRLQAEVRKIVTEPAFQQRLREQGLAGIANTPEQFAAALRTEQDKWIRLVRERRLSLE</sequence>
<keyword evidence="3" id="KW-1185">Reference proteome</keyword>
<dbReference type="eggNOG" id="COG3181">
    <property type="taxonomic scope" value="Bacteria"/>
</dbReference>
<dbReference type="PANTHER" id="PTHR42928:SF5">
    <property type="entry name" value="BLR1237 PROTEIN"/>
    <property type="match status" value="1"/>
</dbReference>
<comment type="similarity">
    <text evidence="1">Belongs to the UPF0065 (bug) family.</text>
</comment>
<evidence type="ECO:0000256" key="1">
    <source>
        <dbReference type="ARBA" id="ARBA00006987"/>
    </source>
</evidence>
<dbReference type="EMBL" id="CP000542">
    <property type="protein sequence ID" value="ABM58391.1"/>
    <property type="molecule type" value="Genomic_DNA"/>
</dbReference>
<dbReference type="STRING" id="391735.Veis_2648"/>
<dbReference type="Proteomes" id="UP000000374">
    <property type="component" value="Chromosome"/>
</dbReference>
<dbReference type="Gene3D" id="3.40.190.10">
    <property type="entry name" value="Periplasmic binding protein-like II"/>
    <property type="match status" value="1"/>
</dbReference>
<dbReference type="Gene3D" id="3.40.190.150">
    <property type="entry name" value="Bordetella uptake gene, domain 1"/>
    <property type="match status" value="1"/>
</dbReference>
<accession>A1WL84</accession>
<gene>
    <name evidence="2" type="ordered locus">Veis_2648</name>
</gene>
<dbReference type="InterPro" id="IPR042100">
    <property type="entry name" value="Bug_dom1"/>
</dbReference>
<dbReference type="Pfam" id="PF03401">
    <property type="entry name" value="TctC"/>
    <property type="match status" value="1"/>
</dbReference>
<dbReference type="PIRSF" id="PIRSF017082">
    <property type="entry name" value="YflP"/>
    <property type="match status" value="1"/>
</dbReference>
<reference evidence="3" key="1">
    <citation type="submission" date="2006-12" db="EMBL/GenBank/DDBJ databases">
        <title>Complete sequence of chromosome 1 of Verminephrobacter eiseniae EF01-2.</title>
        <authorList>
            <person name="Copeland A."/>
            <person name="Lucas S."/>
            <person name="Lapidus A."/>
            <person name="Barry K."/>
            <person name="Detter J.C."/>
            <person name="Glavina del Rio T."/>
            <person name="Dalin E."/>
            <person name="Tice H."/>
            <person name="Pitluck S."/>
            <person name="Chertkov O."/>
            <person name="Brettin T."/>
            <person name="Bruce D."/>
            <person name="Han C."/>
            <person name="Tapia R."/>
            <person name="Gilna P."/>
            <person name="Schmutz J."/>
            <person name="Larimer F."/>
            <person name="Land M."/>
            <person name="Hauser L."/>
            <person name="Kyrpides N."/>
            <person name="Kim E."/>
            <person name="Stahl D."/>
            <person name="Richardson P."/>
        </authorList>
    </citation>
    <scope>NUCLEOTIDE SEQUENCE [LARGE SCALE GENOMIC DNA]</scope>
    <source>
        <strain evidence="3">EF01-2</strain>
    </source>
</reference>
<evidence type="ECO:0000313" key="3">
    <source>
        <dbReference type="Proteomes" id="UP000000374"/>
    </source>
</evidence>
<protein>
    <submittedName>
        <fullName evidence="2">Uncharacterized protein UPF0065</fullName>
    </submittedName>
</protein>
<dbReference type="InterPro" id="IPR005064">
    <property type="entry name" value="BUG"/>
</dbReference>
<evidence type="ECO:0000313" key="2">
    <source>
        <dbReference type="EMBL" id="ABM58391.1"/>
    </source>
</evidence>
<organism evidence="2 3">
    <name type="scientific">Verminephrobacter eiseniae (strain EF01-2)</name>
    <dbReference type="NCBI Taxonomy" id="391735"/>
    <lineage>
        <taxon>Bacteria</taxon>
        <taxon>Pseudomonadati</taxon>
        <taxon>Pseudomonadota</taxon>
        <taxon>Betaproteobacteria</taxon>
        <taxon>Burkholderiales</taxon>
        <taxon>Comamonadaceae</taxon>
        <taxon>Verminephrobacter</taxon>
    </lineage>
</organism>
<name>A1WL84_VEREI</name>
<dbReference type="SUPFAM" id="SSF53850">
    <property type="entry name" value="Periplasmic binding protein-like II"/>
    <property type="match status" value="1"/>
</dbReference>
<dbReference type="RefSeq" id="WP_011810390.1">
    <property type="nucleotide sequence ID" value="NC_008786.1"/>
</dbReference>
<dbReference type="GeneID" id="76461159"/>
<proteinExistence type="inferred from homology"/>
<dbReference type="KEGG" id="vei:Veis_2648"/>
<dbReference type="CDD" id="cd13578">
    <property type="entry name" value="PBP2_Bug27"/>
    <property type="match status" value="1"/>
</dbReference>
<dbReference type="PANTHER" id="PTHR42928">
    <property type="entry name" value="TRICARBOXYLATE-BINDING PROTEIN"/>
    <property type="match status" value="1"/>
</dbReference>
<dbReference type="AlphaFoldDB" id="A1WL84"/>
<dbReference type="HOGENOM" id="CLU_045683_0_0_4"/>